<dbReference type="PATRIC" id="fig|1096930.3.peg.2536"/>
<sequence>MGGTPRDWAVESRDLAKKYICLDSVTPGTNDAYKLAACGGRTGIACPTTAKVLPPDYETRNYYLVSYRLKQAGLRLADVLAQALTNTI</sequence>
<proteinExistence type="predicted"/>
<protein>
    <submittedName>
        <fullName evidence="1">Uncharacterized protein</fullName>
    </submittedName>
</protein>
<dbReference type="EMBL" id="ATHL01000079">
    <property type="protein sequence ID" value="EQB14803.1"/>
    <property type="molecule type" value="Genomic_DNA"/>
</dbReference>
<gene>
    <name evidence="1" type="ORF">L284_12685</name>
</gene>
<dbReference type="GO" id="GO:0016788">
    <property type="term" value="F:hydrolase activity, acting on ester bonds"/>
    <property type="evidence" value="ECO:0007669"/>
    <property type="project" value="InterPro"/>
</dbReference>
<dbReference type="RefSeq" id="WP_021234379.1">
    <property type="nucleotide sequence ID" value="NZ_ATHL01000079.1"/>
</dbReference>
<evidence type="ECO:0000313" key="1">
    <source>
        <dbReference type="EMBL" id="EQB14803.1"/>
    </source>
</evidence>
<dbReference type="InterPro" id="IPR008947">
    <property type="entry name" value="PLipase_C/P1_nuclease_dom_sf"/>
</dbReference>
<accession>T0HRS0</accession>
<reference evidence="1 2" key="1">
    <citation type="journal article" date="2013" name="Genome Announc.">
        <title>Genome Sequence of Novosphingobium lindaniclasticum LE124T, Isolated from a Hexachlorocyclohexane Dumpsite.</title>
        <authorList>
            <person name="Saxena A."/>
            <person name="Nayyar N."/>
            <person name="Sangwan N."/>
            <person name="Kumari R."/>
            <person name="Khurana J.P."/>
            <person name="Lal R."/>
        </authorList>
    </citation>
    <scope>NUCLEOTIDE SEQUENCE [LARGE SCALE GENOMIC DNA]</scope>
    <source>
        <strain evidence="1 2">LE124</strain>
    </source>
</reference>
<dbReference type="Gene3D" id="1.10.575.10">
    <property type="entry name" value="P1 Nuclease"/>
    <property type="match status" value="1"/>
</dbReference>
<name>T0HRS0_9SPHN</name>
<dbReference type="AlphaFoldDB" id="T0HRS0"/>
<dbReference type="Proteomes" id="UP000015527">
    <property type="component" value="Unassembled WGS sequence"/>
</dbReference>
<evidence type="ECO:0000313" key="2">
    <source>
        <dbReference type="Proteomes" id="UP000015527"/>
    </source>
</evidence>
<keyword evidence="2" id="KW-1185">Reference proteome</keyword>
<comment type="caution">
    <text evidence="1">The sequence shown here is derived from an EMBL/GenBank/DDBJ whole genome shotgun (WGS) entry which is preliminary data.</text>
</comment>
<organism evidence="1 2">
    <name type="scientific">Novosphingobium lindaniclasticum LE124</name>
    <dbReference type="NCBI Taxonomy" id="1096930"/>
    <lineage>
        <taxon>Bacteria</taxon>
        <taxon>Pseudomonadati</taxon>
        <taxon>Pseudomonadota</taxon>
        <taxon>Alphaproteobacteria</taxon>
        <taxon>Sphingomonadales</taxon>
        <taxon>Sphingomonadaceae</taxon>
        <taxon>Novosphingobium</taxon>
    </lineage>
</organism>